<protein>
    <recommendedName>
        <fullName evidence="9">Lipoprotein signal peptidase</fullName>
        <ecNumber evidence="9">3.4.23.36</ecNumber>
    </recommendedName>
    <alternativeName>
        <fullName evidence="9">Prolipoprotein signal peptidase</fullName>
    </alternativeName>
    <alternativeName>
        <fullName evidence="9">Signal peptidase II</fullName>
        <shortName evidence="9">SPase II</shortName>
    </alternativeName>
</protein>
<keyword evidence="2 9" id="KW-1003">Cell membrane</keyword>
<evidence type="ECO:0000256" key="11">
    <source>
        <dbReference type="RuleBase" id="RU004181"/>
    </source>
</evidence>
<evidence type="ECO:0000256" key="6">
    <source>
        <dbReference type="ARBA" id="ARBA00022801"/>
    </source>
</evidence>
<comment type="caution">
    <text evidence="9">Lacks conserved residue(s) required for the propagation of feature annotation.</text>
</comment>
<dbReference type="PRINTS" id="PR00781">
    <property type="entry name" value="LIPOSIGPTASE"/>
</dbReference>
<keyword evidence="6 9" id="KW-0378">Hydrolase</keyword>
<comment type="pathway">
    <text evidence="9">Protein modification; lipoprotein biosynthesis (signal peptide cleavage).</text>
</comment>
<proteinExistence type="inferred from homology"/>
<evidence type="ECO:0000256" key="10">
    <source>
        <dbReference type="RuleBase" id="RU000594"/>
    </source>
</evidence>
<evidence type="ECO:0000256" key="2">
    <source>
        <dbReference type="ARBA" id="ARBA00022475"/>
    </source>
</evidence>
<dbReference type="AlphaFoldDB" id="A0A5P8M4S0"/>
<dbReference type="PANTHER" id="PTHR33695">
    <property type="entry name" value="LIPOPROTEIN SIGNAL PEPTIDASE"/>
    <property type="match status" value="1"/>
</dbReference>
<dbReference type="InterPro" id="IPR001872">
    <property type="entry name" value="Peptidase_A8"/>
</dbReference>
<dbReference type="Pfam" id="PF01252">
    <property type="entry name" value="Peptidase_A8"/>
    <property type="match status" value="1"/>
</dbReference>
<dbReference type="GO" id="GO:0005886">
    <property type="term" value="C:plasma membrane"/>
    <property type="evidence" value="ECO:0007669"/>
    <property type="project" value="UniProtKB-SubCell"/>
</dbReference>
<keyword evidence="7 9" id="KW-1133">Transmembrane helix</keyword>
<dbReference type="KEGG" id="lhb:D1010_08790"/>
<keyword evidence="5 9" id="KW-0064">Aspartyl protease</keyword>
<feature type="transmembrane region" description="Helical" evidence="9">
    <location>
        <begin position="95"/>
        <end position="112"/>
    </location>
</feature>
<evidence type="ECO:0000313" key="13">
    <source>
        <dbReference type="Proteomes" id="UP000326779"/>
    </source>
</evidence>
<keyword evidence="4 9" id="KW-0812">Transmembrane</keyword>
<keyword evidence="3 9" id="KW-0645">Protease</keyword>
<dbReference type="PROSITE" id="PS00855">
    <property type="entry name" value="SPASE_II"/>
    <property type="match status" value="1"/>
</dbReference>
<reference evidence="12 13" key="1">
    <citation type="submission" date="2019-10" db="EMBL/GenBank/DDBJ databases">
        <title>The completed genome of Lactobacillus harbinensis M1.</title>
        <authorList>
            <person name="Zheng Y."/>
        </authorList>
    </citation>
    <scope>NUCLEOTIDE SEQUENCE [LARGE SCALE GENOMIC DNA]</scope>
    <source>
        <strain evidence="12 13">M1</strain>
    </source>
</reference>
<dbReference type="GO" id="GO:0006508">
    <property type="term" value="P:proteolysis"/>
    <property type="evidence" value="ECO:0007669"/>
    <property type="project" value="UniProtKB-KW"/>
</dbReference>
<dbReference type="GO" id="GO:0004190">
    <property type="term" value="F:aspartic-type endopeptidase activity"/>
    <property type="evidence" value="ECO:0007669"/>
    <property type="project" value="UniProtKB-UniRule"/>
</dbReference>
<evidence type="ECO:0000256" key="3">
    <source>
        <dbReference type="ARBA" id="ARBA00022670"/>
    </source>
</evidence>
<dbReference type="EC" id="3.4.23.36" evidence="9"/>
<dbReference type="RefSeq" id="WP_152260758.1">
    <property type="nucleotide sequence ID" value="NZ_CP045143.1"/>
</dbReference>
<feature type="transmembrane region" description="Helical" evidence="9">
    <location>
        <begin position="71"/>
        <end position="88"/>
    </location>
</feature>
<comment type="similarity">
    <text evidence="1 9 11">Belongs to the peptidase A8 family.</text>
</comment>
<feature type="transmembrane region" description="Helical" evidence="9">
    <location>
        <begin position="132"/>
        <end position="155"/>
    </location>
</feature>
<name>A0A5P8M4S0_9LACO</name>
<dbReference type="Proteomes" id="UP000326779">
    <property type="component" value="Chromosome"/>
</dbReference>
<comment type="function">
    <text evidence="9 10">This protein specifically catalyzes the removal of signal peptides from prolipoproteins.</text>
</comment>
<organism evidence="12 13">
    <name type="scientific">Schleiferilactobacillus harbinensis</name>
    <dbReference type="NCBI Taxonomy" id="304207"/>
    <lineage>
        <taxon>Bacteria</taxon>
        <taxon>Bacillati</taxon>
        <taxon>Bacillota</taxon>
        <taxon>Bacilli</taxon>
        <taxon>Lactobacillales</taxon>
        <taxon>Lactobacillaceae</taxon>
        <taxon>Schleiferilactobacillus</taxon>
    </lineage>
</organism>
<evidence type="ECO:0000256" key="9">
    <source>
        <dbReference type="HAMAP-Rule" id="MF_00161"/>
    </source>
</evidence>
<evidence type="ECO:0000256" key="1">
    <source>
        <dbReference type="ARBA" id="ARBA00006139"/>
    </source>
</evidence>
<dbReference type="NCBIfam" id="TIGR00077">
    <property type="entry name" value="lspA"/>
    <property type="match status" value="1"/>
</dbReference>
<sequence length="161" mass="17850">MARSQVFSKLWWLYSLLVVVLVVIGDQLLKKWIVANVPLNTAKPVISGVFSLAHVRNDGAAWSILSGRQPFLIGITVIALVVLGYLLFHYRYSAFLTIGISLMIAGAVGNFIDRLRQGYVVDMFQLDFVNFPVANVADIAMTVGVALLFIYLLFLDKGRNS</sequence>
<gene>
    <name evidence="9" type="primary">lspA</name>
    <name evidence="12" type="ORF">D1010_08790</name>
</gene>
<comment type="subcellular location">
    <subcellularLocation>
        <location evidence="9">Cell membrane</location>
        <topology evidence="9">Multi-pass membrane protein</topology>
    </subcellularLocation>
</comment>
<dbReference type="EMBL" id="CP045143">
    <property type="protein sequence ID" value="QFR23490.1"/>
    <property type="molecule type" value="Genomic_DNA"/>
</dbReference>
<feature type="active site" evidence="9">
    <location>
        <position position="138"/>
    </location>
</feature>
<evidence type="ECO:0000256" key="8">
    <source>
        <dbReference type="ARBA" id="ARBA00023136"/>
    </source>
</evidence>
<accession>A0A5P8M4S0</accession>
<evidence type="ECO:0000256" key="5">
    <source>
        <dbReference type="ARBA" id="ARBA00022750"/>
    </source>
</evidence>
<dbReference type="UniPathway" id="UPA00665"/>
<keyword evidence="8 9" id="KW-0472">Membrane</keyword>
<evidence type="ECO:0000256" key="4">
    <source>
        <dbReference type="ARBA" id="ARBA00022692"/>
    </source>
</evidence>
<feature type="active site" evidence="9">
    <location>
        <position position="122"/>
    </location>
</feature>
<dbReference type="PANTHER" id="PTHR33695:SF1">
    <property type="entry name" value="LIPOPROTEIN SIGNAL PEPTIDASE"/>
    <property type="match status" value="1"/>
</dbReference>
<comment type="catalytic activity">
    <reaction evidence="9 10">
        <text>Release of signal peptides from bacterial membrane prolipoproteins. Hydrolyzes -Xaa-Yaa-Zaa-|-(S,diacylglyceryl)Cys-, in which Xaa is hydrophobic (preferably Leu), and Yaa (Ala or Ser) and Zaa (Gly or Ala) have small, neutral side chains.</text>
        <dbReference type="EC" id="3.4.23.36"/>
    </reaction>
</comment>
<evidence type="ECO:0000256" key="7">
    <source>
        <dbReference type="ARBA" id="ARBA00022989"/>
    </source>
</evidence>
<evidence type="ECO:0000313" key="12">
    <source>
        <dbReference type="EMBL" id="QFR23490.1"/>
    </source>
</evidence>
<dbReference type="HAMAP" id="MF_00161">
    <property type="entry name" value="LspA"/>
    <property type="match status" value="1"/>
</dbReference>